<sequence>MSKPLTTLFLIESLDGKISTGDTDKLDVDKDFTDIVGVKEGLHQYYDLEKQTDLVSFNTGRVQAKVGANQKIWDKEEHDDVSFVIVDNKPHLEKSGCEYFAKRAKVFYLVTTNKKHPAFELKDQYGNIEILYYEGEVDFVDVFRRLKEDYGIDTVTIQTGGTLNAVLLRKKLIDKVKIVVAPCLVGGKNTSSLIDGESLHTEDDLIHVKALKLTNCQQLENNYVLLEYDVINDTEVS</sequence>
<comment type="pathway">
    <text evidence="1">Cofactor biosynthesis; riboflavin biosynthesis.</text>
</comment>
<dbReference type="STRING" id="1797517.A3F61_03455"/>
<accession>A0A1G1V9E4</accession>
<feature type="domain" description="Bacterial bifunctional deaminase-reductase C-terminal" evidence="4">
    <location>
        <begin position="7"/>
        <end position="225"/>
    </location>
</feature>
<dbReference type="Gene3D" id="3.40.430.10">
    <property type="entry name" value="Dihydrofolate Reductase, subunit A"/>
    <property type="match status" value="1"/>
</dbReference>
<evidence type="ECO:0000256" key="1">
    <source>
        <dbReference type="ARBA" id="ARBA00005104"/>
    </source>
</evidence>
<dbReference type="AlphaFoldDB" id="A0A1G1V9E4"/>
<dbReference type="GO" id="GO:0009231">
    <property type="term" value="P:riboflavin biosynthetic process"/>
    <property type="evidence" value="ECO:0007669"/>
    <property type="project" value="InterPro"/>
</dbReference>
<dbReference type="InterPro" id="IPR050765">
    <property type="entry name" value="Riboflavin_Biosynth_HTPR"/>
</dbReference>
<proteinExistence type="predicted"/>
<evidence type="ECO:0000313" key="5">
    <source>
        <dbReference type="EMBL" id="OGY12068.1"/>
    </source>
</evidence>
<keyword evidence="2" id="KW-0521">NADP</keyword>
<reference evidence="5 6" key="1">
    <citation type="journal article" date="2016" name="Nat. Commun.">
        <title>Thousands of microbial genomes shed light on interconnected biogeochemical processes in an aquifer system.</title>
        <authorList>
            <person name="Anantharaman K."/>
            <person name="Brown C.T."/>
            <person name="Hug L.A."/>
            <person name="Sharon I."/>
            <person name="Castelle C.J."/>
            <person name="Probst A.J."/>
            <person name="Thomas B.C."/>
            <person name="Singh A."/>
            <person name="Wilkins M.J."/>
            <person name="Karaoz U."/>
            <person name="Brodie E.L."/>
            <person name="Williams K.H."/>
            <person name="Hubbard S.S."/>
            <person name="Banfield J.F."/>
        </authorList>
    </citation>
    <scope>NUCLEOTIDE SEQUENCE [LARGE SCALE GENOMIC DNA]</scope>
</reference>
<dbReference type="Proteomes" id="UP000178272">
    <property type="component" value="Unassembled WGS sequence"/>
</dbReference>
<dbReference type="PANTHER" id="PTHR38011:SF7">
    <property type="entry name" value="2,5-DIAMINO-6-RIBOSYLAMINO-4(3H)-PYRIMIDINONE 5'-PHOSPHATE REDUCTASE"/>
    <property type="match status" value="1"/>
</dbReference>
<evidence type="ECO:0000313" key="6">
    <source>
        <dbReference type="Proteomes" id="UP000178272"/>
    </source>
</evidence>
<dbReference type="SUPFAM" id="SSF53597">
    <property type="entry name" value="Dihydrofolate reductase-like"/>
    <property type="match status" value="1"/>
</dbReference>
<evidence type="ECO:0000256" key="2">
    <source>
        <dbReference type="ARBA" id="ARBA00022857"/>
    </source>
</evidence>
<name>A0A1G1V9E4_9BACT</name>
<protein>
    <submittedName>
        <fullName evidence="5">Deaminase</fullName>
    </submittedName>
</protein>
<comment type="caution">
    <text evidence="5">The sequence shown here is derived from an EMBL/GenBank/DDBJ whole genome shotgun (WGS) entry which is preliminary data.</text>
</comment>
<gene>
    <name evidence="5" type="ORF">A3F61_03455</name>
</gene>
<dbReference type="Pfam" id="PF01872">
    <property type="entry name" value="RibD_C"/>
    <property type="match status" value="1"/>
</dbReference>
<evidence type="ECO:0000256" key="3">
    <source>
        <dbReference type="ARBA" id="ARBA00023002"/>
    </source>
</evidence>
<evidence type="ECO:0000259" key="4">
    <source>
        <dbReference type="Pfam" id="PF01872"/>
    </source>
</evidence>
<keyword evidence="3" id="KW-0560">Oxidoreductase</keyword>
<dbReference type="InterPro" id="IPR002734">
    <property type="entry name" value="RibDG_C"/>
</dbReference>
<dbReference type="PANTHER" id="PTHR38011">
    <property type="entry name" value="DIHYDROFOLATE REDUCTASE FAMILY PROTEIN (AFU_ORTHOLOGUE AFUA_8G06820)"/>
    <property type="match status" value="1"/>
</dbReference>
<dbReference type="InterPro" id="IPR024072">
    <property type="entry name" value="DHFR-like_dom_sf"/>
</dbReference>
<organism evidence="5 6">
    <name type="scientific">Candidatus Blackburnbacteria bacterium RIFCSPHIGHO2_12_FULL_41_13b</name>
    <dbReference type="NCBI Taxonomy" id="1797517"/>
    <lineage>
        <taxon>Bacteria</taxon>
        <taxon>Candidatus Blackburniibacteriota</taxon>
    </lineage>
</organism>
<dbReference type="EMBL" id="MHCA01000027">
    <property type="protein sequence ID" value="OGY12068.1"/>
    <property type="molecule type" value="Genomic_DNA"/>
</dbReference>
<dbReference type="GO" id="GO:0008703">
    <property type="term" value="F:5-amino-6-(5-phosphoribosylamino)uracil reductase activity"/>
    <property type="evidence" value="ECO:0007669"/>
    <property type="project" value="InterPro"/>
</dbReference>